<dbReference type="Gene3D" id="2.60.40.10">
    <property type="entry name" value="Immunoglobulins"/>
    <property type="match status" value="1"/>
</dbReference>
<proteinExistence type="predicted"/>
<dbReference type="Proteomes" id="UP000824219">
    <property type="component" value="Linkage Group LG02"/>
</dbReference>
<dbReference type="OrthoDB" id="8960934at2759"/>
<keyword evidence="3" id="KW-1185">Reference proteome</keyword>
<accession>A0A9D3SRH4</accession>
<dbReference type="AlphaFoldDB" id="A0A9D3SRH4"/>
<evidence type="ECO:0000313" key="3">
    <source>
        <dbReference type="Proteomes" id="UP000824219"/>
    </source>
</evidence>
<dbReference type="InterPro" id="IPR036179">
    <property type="entry name" value="Ig-like_dom_sf"/>
</dbReference>
<feature type="transmembrane region" description="Helical" evidence="1">
    <location>
        <begin position="196"/>
        <end position="220"/>
    </location>
</feature>
<reference evidence="2 3" key="1">
    <citation type="submission" date="2021-06" db="EMBL/GenBank/DDBJ databases">
        <title>Chromosome-level genome assembly of the red-tail catfish (Hemibagrus wyckioides).</title>
        <authorList>
            <person name="Shao F."/>
        </authorList>
    </citation>
    <scope>NUCLEOTIDE SEQUENCE [LARGE SCALE GENOMIC DNA]</scope>
    <source>
        <strain evidence="2">EC202008001</strain>
        <tissue evidence="2">Blood</tissue>
    </source>
</reference>
<dbReference type="InterPro" id="IPR013783">
    <property type="entry name" value="Ig-like_fold"/>
</dbReference>
<protein>
    <submittedName>
        <fullName evidence="2">Uncharacterized protein</fullName>
    </submittedName>
</protein>
<dbReference type="EMBL" id="JAHKSW010000002">
    <property type="protein sequence ID" value="KAG7334656.1"/>
    <property type="molecule type" value="Genomic_DNA"/>
</dbReference>
<sequence>MDPSQSTSNDSLQNTSPPLDPVECVHFQVVVAHQGAIIRTYQEQLTALQTANKQLQQAPQNRSTIRESDSTSSRSNSITITVVNLQQPKISFSAADGWSHYGPEGPEMIRGYGFSIICSTEPQYPGGSFHLGFSGSNITRTQSAVNHSAIFLFPEADFNHQGNYSCTYEVSVSSRTFTSTTNEHVLISMKVPLAPFIGFGVTAGLLLTFLPIIIWVVMTWKRRKCQIDKKDTQYAEKTSEHPQVENKSDVQPYYEFAEVIVQQKKSGLRVK</sequence>
<keyword evidence="1" id="KW-1133">Transmembrane helix</keyword>
<organism evidence="2 3">
    <name type="scientific">Hemibagrus wyckioides</name>
    <dbReference type="NCBI Taxonomy" id="337641"/>
    <lineage>
        <taxon>Eukaryota</taxon>
        <taxon>Metazoa</taxon>
        <taxon>Chordata</taxon>
        <taxon>Craniata</taxon>
        <taxon>Vertebrata</taxon>
        <taxon>Euteleostomi</taxon>
        <taxon>Actinopterygii</taxon>
        <taxon>Neopterygii</taxon>
        <taxon>Teleostei</taxon>
        <taxon>Ostariophysi</taxon>
        <taxon>Siluriformes</taxon>
        <taxon>Bagridae</taxon>
        <taxon>Hemibagrus</taxon>
    </lineage>
</organism>
<gene>
    <name evidence="2" type="ORF">KOW79_001252</name>
</gene>
<keyword evidence="1" id="KW-0812">Transmembrane</keyword>
<evidence type="ECO:0000313" key="2">
    <source>
        <dbReference type="EMBL" id="KAG7334656.1"/>
    </source>
</evidence>
<comment type="caution">
    <text evidence="2">The sequence shown here is derived from an EMBL/GenBank/DDBJ whole genome shotgun (WGS) entry which is preliminary data.</text>
</comment>
<keyword evidence="1" id="KW-0472">Membrane</keyword>
<dbReference type="SUPFAM" id="SSF48726">
    <property type="entry name" value="Immunoglobulin"/>
    <property type="match status" value="1"/>
</dbReference>
<name>A0A9D3SRH4_9TELE</name>
<evidence type="ECO:0000256" key="1">
    <source>
        <dbReference type="SAM" id="Phobius"/>
    </source>
</evidence>